<dbReference type="Proteomes" id="UP000036681">
    <property type="component" value="Unplaced"/>
</dbReference>
<keyword evidence="3" id="KW-1185">Reference proteome</keyword>
<name>A0A0M3IA47_ASCLU</name>
<proteinExistence type="predicted"/>
<keyword evidence="2" id="KW-1133">Transmembrane helix</keyword>
<dbReference type="WBParaSite" id="ALUE_0001440501-mRNA-1">
    <property type="protein sequence ID" value="ALUE_0001440501-mRNA-1"/>
    <property type="gene ID" value="ALUE_0001440501"/>
</dbReference>
<keyword evidence="2" id="KW-0472">Membrane</keyword>
<keyword evidence="2" id="KW-0812">Transmembrane</keyword>
<sequence length="386" mass="43652">MVNYELLYEAAVLLVSFSFHIFVFEILSFSLAQCKKEKSKEPEKPKQTEITTAISTQKPVNKSDDTKIDKKHEPSDAQQQHRSNTDVKKQSEEKEKKVEDKENKSKKEDENSEKNSEHTEKDPPPAKPMEELKPKKIARNAKEERIARGKEIRGKGDYPTMDDVLSDWDSEKDGKKDKSKQSEEQGELSKATTNLEEPDETKQPSKMDEVRSKNEGLSGGKQDKSTPGSKRDDKEQKSKETSKKEGENANKVEENRQKTTGLNNEAEKKEAQNMNKKAENNENAEDGIKKEEKEKENDNKGKSTSKKGASKKNILHTASERKSAKNKDHKNQKGSLPHNNGTAEKLKEDGNWQLKTDVTEVATSVGFLSAYQLISFVPFIHSVGNF</sequence>
<organism evidence="3 4">
    <name type="scientific">Ascaris lumbricoides</name>
    <name type="common">Giant roundworm</name>
    <dbReference type="NCBI Taxonomy" id="6252"/>
    <lineage>
        <taxon>Eukaryota</taxon>
        <taxon>Metazoa</taxon>
        <taxon>Ecdysozoa</taxon>
        <taxon>Nematoda</taxon>
        <taxon>Chromadorea</taxon>
        <taxon>Rhabditida</taxon>
        <taxon>Spirurina</taxon>
        <taxon>Ascaridomorpha</taxon>
        <taxon>Ascaridoidea</taxon>
        <taxon>Ascarididae</taxon>
        <taxon>Ascaris</taxon>
    </lineage>
</organism>
<dbReference type="AlphaFoldDB" id="A0A0M3IA47"/>
<feature type="compositionally biased region" description="Basic and acidic residues" evidence="1">
    <location>
        <begin position="265"/>
        <end position="301"/>
    </location>
</feature>
<feature type="compositionally biased region" description="Polar residues" evidence="1">
    <location>
        <begin position="333"/>
        <end position="342"/>
    </location>
</feature>
<feature type="region of interest" description="Disordered" evidence="1">
    <location>
        <begin position="36"/>
        <end position="347"/>
    </location>
</feature>
<evidence type="ECO:0000256" key="2">
    <source>
        <dbReference type="SAM" id="Phobius"/>
    </source>
</evidence>
<feature type="compositionally biased region" description="Basic residues" evidence="1">
    <location>
        <begin position="303"/>
        <end position="314"/>
    </location>
</feature>
<feature type="compositionally biased region" description="Basic and acidic residues" evidence="1">
    <location>
        <begin position="61"/>
        <end position="75"/>
    </location>
</feature>
<feature type="compositionally biased region" description="Basic and acidic residues" evidence="1">
    <location>
        <begin position="83"/>
        <end position="156"/>
    </location>
</feature>
<protein>
    <submittedName>
        <fullName evidence="4">Uncharacterized protein</fullName>
    </submittedName>
</protein>
<accession>A0A0M3IA47</accession>
<reference evidence="4" key="1">
    <citation type="submission" date="2017-02" db="UniProtKB">
        <authorList>
            <consortium name="WormBaseParasite"/>
        </authorList>
    </citation>
    <scope>IDENTIFICATION</scope>
</reference>
<feature type="compositionally biased region" description="Basic and acidic residues" evidence="1">
    <location>
        <begin position="200"/>
        <end position="214"/>
    </location>
</feature>
<feature type="compositionally biased region" description="Basic and acidic residues" evidence="1">
    <location>
        <begin position="318"/>
        <end position="331"/>
    </location>
</feature>
<feature type="compositionally biased region" description="Basic and acidic residues" evidence="1">
    <location>
        <begin position="36"/>
        <end position="47"/>
    </location>
</feature>
<evidence type="ECO:0000313" key="4">
    <source>
        <dbReference type="WBParaSite" id="ALUE_0001440501-mRNA-1"/>
    </source>
</evidence>
<feature type="transmembrane region" description="Helical" evidence="2">
    <location>
        <begin position="6"/>
        <end position="32"/>
    </location>
</feature>
<evidence type="ECO:0000256" key="1">
    <source>
        <dbReference type="SAM" id="MobiDB-lite"/>
    </source>
</evidence>
<feature type="compositionally biased region" description="Basic and acidic residues" evidence="1">
    <location>
        <begin position="169"/>
        <end position="183"/>
    </location>
</feature>
<feature type="compositionally biased region" description="Polar residues" evidence="1">
    <location>
        <begin position="48"/>
        <end position="60"/>
    </location>
</feature>
<evidence type="ECO:0000313" key="3">
    <source>
        <dbReference type="Proteomes" id="UP000036681"/>
    </source>
</evidence>
<feature type="compositionally biased region" description="Basic and acidic residues" evidence="1">
    <location>
        <begin position="221"/>
        <end position="257"/>
    </location>
</feature>